<name>A0A1G1WP42_9BACT</name>
<organism evidence="2 3">
    <name type="scientific">Candidatus Woykebacteria bacterium RIFCSPHIGHO2_02_FULL_43_16b</name>
    <dbReference type="NCBI Taxonomy" id="1802601"/>
    <lineage>
        <taxon>Bacteria</taxon>
        <taxon>Candidatus Woykeibacteriota</taxon>
    </lineage>
</organism>
<dbReference type="Gene3D" id="2.60.120.10">
    <property type="entry name" value="Jelly Rolls"/>
    <property type="match status" value="1"/>
</dbReference>
<evidence type="ECO:0000313" key="2">
    <source>
        <dbReference type="EMBL" id="OGY29506.1"/>
    </source>
</evidence>
<evidence type="ECO:0000313" key="3">
    <source>
        <dbReference type="Proteomes" id="UP000177821"/>
    </source>
</evidence>
<gene>
    <name evidence="2" type="ORF">A3J50_04515</name>
</gene>
<evidence type="ECO:0008006" key="4">
    <source>
        <dbReference type="Google" id="ProtNLM"/>
    </source>
</evidence>
<dbReference type="Proteomes" id="UP000177821">
    <property type="component" value="Unassembled WGS sequence"/>
</dbReference>
<dbReference type="InterPro" id="IPR011051">
    <property type="entry name" value="RmlC_Cupin_sf"/>
</dbReference>
<proteinExistence type="predicted"/>
<evidence type="ECO:0000256" key="1">
    <source>
        <dbReference type="SAM" id="MobiDB-lite"/>
    </source>
</evidence>
<feature type="region of interest" description="Disordered" evidence="1">
    <location>
        <begin position="128"/>
        <end position="147"/>
    </location>
</feature>
<feature type="compositionally biased region" description="Basic and acidic residues" evidence="1">
    <location>
        <begin position="137"/>
        <end position="147"/>
    </location>
</feature>
<accession>A0A1G1WP42</accession>
<dbReference type="AlphaFoldDB" id="A0A1G1WP42"/>
<dbReference type="EMBL" id="MHCX01000022">
    <property type="protein sequence ID" value="OGY29506.1"/>
    <property type="molecule type" value="Genomic_DNA"/>
</dbReference>
<protein>
    <recommendedName>
        <fullName evidence="4">Sugar 3,4-ketoisomerase QdtA cupin domain-containing protein</fullName>
    </recommendedName>
</protein>
<reference evidence="2 3" key="1">
    <citation type="journal article" date="2016" name="Nat. Commun.">
        <title>Thousands of microbial genomes shed light on interconnected biogeochemical processes in an aquifer system.</title>
        <authorList>
            <person name="Anantharaman K."/>
            <person name="Brown C.T."/>
            <person name="Hug L.A."/>
            <person name="Sharon I."/>
            <person name="Castelle C.J."/>
            <person name="Probst A.J."/>
            <person name="Thomas B.C."/>
            <person name="Singh A."/>
            <person name="Wilkins M.J."/>
            <person name="Karaoz U."/>
            <person name="Brodie E.L."/>
            <person name="Williams K.H."/>
            <person name="Hubbard S.S."/>
            <person name="Banfield J.F."/>
        </authorList>
    </citation>
    <scope>NUCLEOTIDE SEQUENCE [LARGE SCALE GENOMIC DNA]</scope>
</reference>
<sequence>MLEQIRKESCKKVTTKDTNGVENGFLVELYKDGPKTTVYLTAAKPGAFKGYHLHKVRASHYVCIKGKMRITVYEDSDPTSQDLASARKVEHILDASVPERLYLPNEVYIGLENIGDEEAWLINHPEPAYDPSLVDEQVDKPRGELEK</sequence>
<comment type="caution">
    <text evidence="2">The sequence shown here is derived from an EMBL/GenBank/DDBJ whole genome shotgun (WGS) entry which is preliminary data.</text>
</comment>
<dbReference type="SUPFAM" id="SSF51182">
    <property type="entry name" value="RmlC-like cupins"/>
    <property type="match status" value="1"/>
</dbReference>
<dbReference type="InterPro" id="IPR014710">
    <property type="entry name" value="RmlC-like_jellyroll"/>
</dbReference>